<sequence>PQVASAADNDASAGLGSSQVLLTKLQPQMALRADVPSQRQLVVQALERNGDATAEADAKAQPWPIWDTQQQLGTVAARGHGGDSAPSSSKEIWPCELFTSTLWLTAEMCEGGGVFGALLDSGPSRERITLVSGEDGAGDLRWKVVIVYDEIYCKYEVHPMARIFKHFRAKPGDEICFCRIQACEPTFGVSVLRQVG</sequence>
<comment type="caution">
    <text evidence="1">The sequence shown here is derived from an EMBL/GenBank/DDBJ whole genome shotgun (WGS) entry which is preliminary data.</text>
</comment>
<dbReference type="Proteomes" id="UP000747399">
    <property type="component" value="Unassembled WGS sequence"/>
</dbReference>
<reference evidence="1" key="1">
    <citation type="journal article" date="2021" name="Proc. Natl. Acad. Sci. U.S.A.">
        <title>Three genomes in the algal genus Volvox reveal the fate of a haploid sex-determining region after a transition to homothallism.</title>
        <authorList>
            <person name="Yamamoto K."/>
            <person name="Hamaji T."/>
            <person name="Kawai-Toyooka H."/>
            <person name="Matsuzaki R."/>
            <person name="Takahashi F."/>
            <person name="Nishimura Y."/>
            <person name="Kawachi M."/>
            <person name="Noguchi H."/>
            <person name="Minakuchi Y."/>
            <person name="Umen J.G."/>
            <person name="Toyoda A."/>
            <person name="Nozaki H."/>
        </authorList>
    </citation>
    <scope>NUCLEOTIDE SEQUENCE</scope>
    <source>
        <strain evidence="1">NIES-3780</strain>
    </source>
</reference>
<feature type="non-terminal residue" evidence="1">
    <location>
        <position position="196"/>
    </location>
</feature>
<organism evidence="1 2">
    <name type="scientific">Volvox africanus</name>
    <dbReference type="NCBI Taxonomy" id="51714"/>
    <lineage>
        <taxon>Eukaryota</taxon>
        <taxon>Viridiplantae</taxon>
        <taxon>Chlorophyta</taxon>
        <taxon>core chlorophytes</taxon>
        <taxon>Chlorophyceae</taxon>
        <taxon>CS clade</taxon>
        <taxon>Chlamydomonadales</taxon>
        <taxon>Volvocaceae</taxon>
        <taxon>Volvox</taxon>
    </lineage>
</organism>
<accession>A0A8J4BRI8</accession>
<dbReference type="AlphaFoldDB" id="A0A8J4BRI8"/>
<name>A0A8J4BRI8_9CHLO</name>
<evidence type="ECO:0000313" key="1">
    <source>
        <dbReference type="EMBL" id="GIL66993.1"/>
    </source>
</evidence>
<dbReference type="EMBL" id="BNCO01000092">
    <property type="protein sequence ID" value="GIL66993.1"/>
    <property type="molecule type" value="Genomic_DNA"/>
</dbReference>
<evidence type="ECO:0000313" key="2">
    <source>
        <dbReference type="Proteomes" id="UP000747399"/>
    </source>
</evidence>
<protein>
    <submittedName>
        <fullName evidence="1">Uncharacterized protein</fullName>
    </submittedName>
</protein>
<keyword evidence="2" id="KW-1185">Reference proteome</keyword>
<gene>
    <name evidence="1" type="ORF">Vafri_20393</name>
</gene>
<proteinExistence type="predicted"/>